<evidence type="ECO:0008006" key="5">
    <source>
        <dbReference type="Google" id="ProtNLM"/>
    </source>
</evidence>
<proteinExistence type="predicted"/>
<dbReference type="AlphaFoldDB" id="G4TVH2"/>
<dbReference type="OrthoDB" id="2400485at2759"/>
<evidence type="ECO:0000313" key="4">
    <source>
        <dbReference type="Proteomes" id="UP000007148"/>
    </source>
</evidence>
<sequence length="213" mass="24821">MYAKFSVFPLFFLFLVLAVQSTPAAPEQNPRPDSPTAHRRSLSMSNPHIRRQSQDSGLILEGKRKQVLEDVIELFCSRPTLEIFQRSWREDAVFEDPLSKCEGYPQYAAQWFGMPKAFPQSVNKLHRVLSSTHNPNRIVYYQEQEYTIRGLGTKKLMKSTVVIELDDDDKIVKLDDKWNSKEHPTNFVAMFFRRLNARTMPWLVSVPKLEKTE</sequence>
<organism evidence="3 4">
    <name type="scientific">Serendipita indica (strain DSM 11827)</name>
    <name type="common">Root endophyte fungus</name>
    <name type="synonym">Piriformospora indica</name>
    <dbReference type="NCBI Taxonomy" id="1109443"/>
    <lineage>
        <taxon>Eukaryota</taxon>
        <taxon>Fungi</taxon>
        <taxon>Dikarya</taxon>
        <taxon>Basidiomycota</taxon>
        <taxon>Agaricomycotina</taxon>
        <taxon>Agaricomycetes</taxon>
        <taxon>Sebacinales</taxon>
        <taxon>Serendipitaceae</taxon>
        <taxon>Serendipita</taxon>
    </lineage>
</organism>
<dbReference type="eggNOG" id="ENOG502S8KX">
    <property type="taxonomic scope" value="Eukaryota"/>
</dbReference>
<dbReference type="InterPro" id="IPR032710">
    <property type="entry name" value="NTF2-like_dom_sf"/>
</dbReference>
<dbReference type="HOGENOM" id="CLU_1312811_0_0_1"/>
<feature type="chain" id="PRO_5003468835" description="SnoaL-like domain-containing protein" evidence="2">
    <location>
        <begin position="25"/>
        <end position="213"/>
    </location>
</feature>
<name>G4TVH2_SERID</name>
<dbReference type="OMA" id="QWYGLQT"/>
<dbReference type="SUPFAM" id="SSF54427">
    <property type="entry name" value="NTF2-like"/>
    <property type="match status" value="1"/>
</dbReference>
<dbReference type="Gene3D" id="3.10.450.50">
    <property type="match status" value="1"/>
</dbReference>
<dbReference type="InParanoid" id="G4TVH2"/>
<accession>G4TVH2</accession>
<reference evidence="3 4" key="1">
    <citation type="journal article" date="2011" name="PLoS Pathog.">
        <title>Endophytic Life Strategies Decoded by Genome and Transcriptome Analyses of the Mutualistic Root Symbiont Piriformospora indica.</title>
        <authorList>
            <person name="Zuccaro A."/>
            <person name="Lahrmann U."/>
            <person name="Guldener U."/>
            <person name="Langen G."/>
            <person name="Pfiffi S."/>
            <person name="Biedenkopf D."/>
            <person name="Wong P."/>
            <person name="Samans B."/>
            <person name="Grimm C."/>
            <person name="Basiewicz M."/>
            <person name="Murat C."/>
            <person name="Martin F."/>
            <person name="Kogel K.H."/>
        </authorList>
    </citation>
    <scope>NUCLEOTIDE SEQUENCE [LARGE SCALE GENOMIC DNA]</scope>
    <source>
        <strain evidence="3 4">DSM 11827</strain>
    </source>
</reference>
<feature type="region of interest" description="Disordered" evidence="1">
    <location>
        <begin position="24"/>
        <end position="55"/>
    </location>
</feature>
<dbReference type="PANTHER" id="PTHR34213:SF2">
    <property type="entry name" value="NUCLEAR TRANSPORT FACTOR 2 (NTF2) FAMILY PROTEIN"/>
    <property type="match status" value="1"/>
</dbReference>
<dbReference type="EMBL" id="CAFZ01000429">
    <property type="protein sequence ID" value="CCA75315.1"/>
    <property type="molecule type" value="Genomic_DNA"/>
</dbReference>
<comment type="caution">
    <text evidence="3">The sequence shown here is derived from an EMBL/GenBank/DDBJ whole genome shotgun (WGS) entry which is preliminary data.</text>
</comment>
<keyword evidence="2" id="KW-0732">Signal</keyword>
<keyword evidence="4" id="KW-1185">Reference proteome</keyword>
<dbReference type="STRING" id="1109443.G4TVH2"/>
<dbReference type="PANTHER" id="PTHR34213">
    <property type="entry name" value="NUCLEAR TRANSPORT FACTOR 2 (NTF2) FAMILY PROTEIN"/>
    <property type="match status" value="1"/>
</dbReference>
<protein>
    <recommendedName>
        <fullName evidence="5">SnoaL-like domain-containing protein</fullName>
    </recommendedName>
</protein>
<gene>
    <name evidence="3" type="ORF">PIIN_09300</name>
</gene>
<dbReference type="Proteomes" id="UP000007148">
    <property type="component" value="Unassembled WGS sequence"/>
</dbReference>
<evidence type="ECO:0000256" key="1">
    <source>
        <dbReference type="SAM" id="MobiDB-lite"/>
    </source>
</evidence>
<feature type="signal peptide" evidence="2">
    <location>
        <begin position="1"/>
        <end position="24"/>
    </location>
</feature>
<evidence type="ECO:0000313" key="3">
    <source>
        <dbReference type="EMBL" id="CCA75315.1"/>
    </source>
</evidence>
<evidence type="ECO:0000256" key="2">
    <source>
        <dbReference type="SAM" id="SignalP"/>
    </source>
</evidence>